<feature type="domain" description="Polysaccharide lyase 14" evidence="1">
    <location>
        <begin position="108"/>
        <end position="271"/>
    </location>
</feature>
<dbReference type="OrthoDB" id="2395160at2759"/>
<dbReference type="Gene3D" id="2.60.120.200">
    <property type="match status" value="1"/>
</dbReference>
<evidence type="ECO:0000313" key="3">
    <source>
        <dbReference type="EMBL" id="PRQ75732.1"/>
    </source>
</evidence>
<evidence type="ECO:0000313" key="4">
    <source>
        <dbReference type="Proteomes" id="UP000199069"/>
    </source>
</evidence>
<reference evidence="2 4" key="1">
    <citation type="submission" date="2015-07" db="EMBL/GenBank/DDBJ databases">
        <authorList>
            <person name="Cajimat M.N.B."/>
            <person name="Milazzo M.L."/>
            <person name="Fulhorst C.F."/>
        </authorList>
    </citation>
    <scope>NUCLEOTIDE SEQUENCE [LARGE SCALE GENOMIC DNA]</scope>
    <source>
        <strain evidence="2">Single colony</strain>
    </source>
</reference>
<protein>
    <submittedName>
        <fullName evidence="2">BY PROTMAP: gi|472582299|gb|EMS19991.1| polysaccharide lyase family 14 protein [Rhodosporidium toruloides NP11] gi|647400203|emb|CDR45487.1| RHTO0S11e00716g1_1 [Rhodosporidium toruloides]</fullName>
    </submittedName>
</protein>
<reference evidence="3 5" key="2">
    <citation type="journal article" date="2018" name="Elife">
        <title>Functional genomics of lipid metabolism in the oleaginous yeast Rhodosporidium toruloides.</title>
        <authorList>
            <person name="Coradetti S.T."/>
            <person name="Pinel D."/>
            <person name="Geiselman G."/>
            <person name="Ito M."/>
            <person name="Mondo S."/>
            <person name="Reilly M.C."/>
            <person name="Cheng Y.F."/>
            <person name="Bauer S."/>
            <person name="Grigoriev I."/>
            <person name="Gladden J.M."/>
            <person name="Simmons B.A."/>
            <person name="Brem R."/>
            <person name="Arkin A.P."/>
            <person name="Skerker J.M."/>
        </authorList>
    </citation>
    <scope>NUCLEOTIDE SEQUENCE [LARGE SCALE GENOMIC DNA]</scope>
    <source>
        <strain evidence="3 5">NBRC 0880</strain>
    </source>
</reference>
<keyword evidence="2" id="KW-0456">Lyase</keyword>
<sequence>MSATQLFLPSTIASSASLASLFSLQPSWSSSDPPSTPATTDPSLVQSLLSSSWALASPSATSAISGLANLAWVPDPFDSSNSEAVLQLAYPEGSRDGAQFSFAAFQKNAGIAFDPSFDFVKGGKLPGLYGSSPTAKGLCTGGNHLSDCWSARLMWRTGGAGEVYAYIPTYDGFCAQADVLCDADYGTSLSRGSFKFARGGWITIHQLISLSSPPLANGLLALYSNSSLSLLHTGIAYRTNPNVSITNVLFSSFFGGSDASWDSKGGNAYFRRMELYASTLPSNTTGPTVSASFDNTISSSAAAPTPVPIVRMLVLLLVWAMMGQVTGMGMGVR</sequence>
<evidence type="ECO:0000313" key="2">
    <source>
        <dbReference type="EMBL" id="CTR05713.1"/>
    </source>
</evidence>
<organism evidence="2 4">
    <name type="scientific">Rhodotorula toruloides</name>
    <name type="common">Yeast</name>
    <name type="synonym">Rhodosporidium toruloides</name>
    <dbReference type="NCBI Taxonomy" id="5286"/>
    <lineage>
        <taxon>Eukaryota</taxon>
        <taxon>Fungi</taxon>
        <taxon>Dikarya</taxon>
        <taxon>Basidiomycota</taxon>
        <taxon>Pucciniomycotina</taxon>
        <taxon>Microbotryomycetes</taxon>
        <taxon>Sporidiobolales</taxon>
        <taxon>Sporidiobolaceae</taxon>
        <taxon>Rhodotorula</taxon>
    </lineage>
</organism>
<dbReference type="AlphaFoldDB" id="A0A0K3CA17"/>
<name>A0A0K3CA17_RHOTO</name>
<dbReference type="Proteomes" id="UP000239560">
    <property type="component" value="Unassembled WGS sequence"/>
</dbReference>
<dbReference type="GO" id="GO:0016829">
    <property type="term" value="F:lyase activity"/>
    <property type="evidence" value="ECO:0007669"/>
    <property type="project" value="UniProtKB-KW"/>
</dbReference>
<dbReference type="PANTHER" id="PTHR40124">
    <property type="match status" value="1"/>
</dbReference>
<dbReference type="PANTHER" id="PTHR40124:SF1">
    <property type="entry name" value="DISAGGREGATASE RELATED REPEAT PROTEIN"/>
    <property type="match status" value="1"/>
</dbReference>
<dbReference type="EMBL" id="CWKI01000003">
    <property type="protein sequence ID" value="CTR05713.1"/>
    <property type="molecule type" value="Genomic_DNA"/>
</dbReference>
<dbReference type="InterPro" id="IPR048958">
    <property type="entry name" value="Polysacc_lyase_14"/>
</dbReference>
<evidence type="ECO:0000313" key="5">
    <source>
        <dbReference type="Proteomes" id="UP000239560"/>
    </source>
</evidence>
<gene>
    <name evidence="2" type="primary">FGENESH: predicted gene_3.25</name>
    <name evidence="3" type="ORF">AAT19DRAFT_12754</name>
    <name evidence="2" type="ORF">BN2166_0015740</name>
</gene>
<evidence type="ECO:0000259" key="1">
    <source>
        <dbReference type="Pfam" id="PF21294"/>
    </source>
</evidence>
<proteinExistence type="predicted"/>
<dbReference type="Proteomes" id="UP000199069">
    <property type="component" value="Unassembled WGS sequence"/>
</dbReference>
<keyword evidence="4" id="KW-1185">Reference proteome</keyword>
<dbReference type="Pfam" id="PF21294">
    <property type="entry name" value="Polysacc_lyase_14"/>
    <property type="match status" value="1"/>
</dbReference>
<accession>A0A0K3CA17</accession>
<dbReference type="OMA" id="FRRMELY"/>
<dbReference type="EMBL" id="LCTV02000003">
    <property type="protein sequence ID" value="PRQ75732.1"/>
    <property type="molecule type" value="Genomic_DNA"/>
</dbReference>